<gene>
    <name evidence="2" type="ORF">H6P72_06910</name>
</gene>
<dbReference type="Gene3D" id="1.10.260.40">
    <property type="entry name" value="lambda repressor-like DNA-binding domains"/>
    <property type="match status" value="1"/>
</dbReference>
<dbReference type="InterPro" id="IPR039060">
    <property type="entry name" value="Antitox_HigA"/>
</dbReference>
<comment type="caution">
    <text evidence="2">The sequence shown here is derived from an EMBL/GenBank/DDBJ whole genome shotgun (WGS) entry which is preliminary data.</text>
</comment>
<accession>A0ABR6TS27</accession>
<dbReference type="CDD" id="cd00093">
    <property type="entry name" value="HTH_XRE"/>
    <property type="match status" value="1"/>
</dbReference>
<dbReference type="SMART" id="SM00530">
    <property type="entry name" value="HTH_XRE"/>
    <property type="match status" value="1"/>
</dbReference>
<dbReference type="InterPro" id="IPR010982">
    <property type="entry name" value="Lambda_DNA-bd_dom_sf"/>
</dbReference>
<dbReference type="PANTHER" id="PTHR40455">
    <property type="entry name" value="ANTITOXIN HIGA"/>
    <property type="match status" value="1"/>
</dbReference>
<evidence type="ECO:0000313" key="3">
    <source>
        <dbReference type="Proteomes" id="UP000586346"/>
    </source>
</evidence>
<reference evidence="2 3" key="1">
    <citation type="submission" date="2020-08" db="EMBL/GenBank/DDBJ databases">
        <title>Emergence and comparative genomics analysis of Citrobacter in Fennec fox imported from North Africa to China.</title>
        <authorList>
            <person name="Zheng B."/>
        </authorList>
    </citation>
    <scope>NUCLEOTIDE SEQUENCE [LARGE SCALE GENOMIC DNA]</scope>
    <source>
        <strain evidence="2 3">FF371</strain>
    </source>
</reference>
<organism evidence="2 3">
    <name type="scientific">Citrobacter braakii</name>
    <dbReference type="NCBI Taxonomy" id="57706"/>
    <lineage>
        <taxon>Bacteria</taxon>
        <taxon>Pseudomonadati</taxon>
        <taxon>Pseudomonadota</taxon>
        <taxon>Gammaproteobacteria</taxon>
        <taxon>Enterobacterales</taxon>
        <taxon>Enterobacteriaceae</taxon>
        <taxon>Citrobacter</taxon>
        <taxon>Citrobacter freundii complex</taxon>
    </lineage>
</organism>
<proteinExistence type="predicted"/>
<evidence type="ECO:0000313" key="2">
    <source>
        <dbReference type="EMBL" id="MBC2646357.1"/>
    </source>
</evidence>
<dbReference type="InterPro" id="IPR001387">
    <property type="entry name" value="Cro/C1-type_HTH"/>
</dbReference>
<dbReference type="Proteomes" id="UP000586346">
    <property type="component" value="Unassembled WGS sequence"/>
</dbReference>
<dbReference type="EMBL" id="JACLAH010000002">
    <property type="protein sequence ID" value="MBC2646357.1"/>
    <property type="molecule type" value="Genomic_DNA"/>
</dbReference>
<feature type="domain" description="HTH cro/C1-type" evidence="1">
    <location>
        <begin position="159"/>
        <end position="212"/>
    </location>
</feature>
<protein>
    <submittedName>
        <fullName evidence="2">Transcriptional regulator</fullName>
    </submittedName>
</protein>
<evidence type="ECO:0000259" key="1">
    <source>
        <dbReference type="PROSITE" id="PS50943"/>
    </source>
</evidence>
<name>A0ABR6TS27_CITBR</name>
<sequence length="215" mass="24585">MTYKDFYHLMLESFSQPVELSTGARKVPFTLYTEEQKLFVRNGKDKTSRIDPKEVAAFVERFEENGSLLAKDYQDVTFKASYLLAAMKYITEQNVTYTSVVRFHSEDALALVEYLIEHEPDHPLVDILVAKIGQYEDEAPEFAEFNSRIAAVPTGVALLRVLMDQHKLTQSDFEEEIGNKSLVSRILKGDCTLTLDHKRALARRFNLPISVFVDP</sequence>
<keyword evidence="3" id="KW-1185">Reference proteome</keyword>
<dbReference type="PANTHER" id="PTHR40455:SF1">
    <property type="entry name" value="ANTITOXIN HIGA"/>
    <property type="match status" value="1"/>
</dbReference>
<dbReference type="PROSITE" id="PS50943">
    <property type="entry name" value="HTH_CROC1"/>
    <property type="match status" value="1"/>
</dbReference>
<dbReference type="SUPFAM" id="SSF47413">
    <property type="entry name" value="lambda repressor-like DNA-binding domains"/>
    <property type="match status" value="1"/>
</dbReference>